<dbReference type="EMBL" id="CDMY01000418">
    <property type="protein sequence ID" value="CEM11524.1"/>
    <property type="molecule type" value="Genomic_DNA"/>
</dbReference>
<accession>A0A0G4FEB4</accession>
<protein>
    <submittedName>
        <fullName evidence="2">Uncharacterized protein</fullName>
    </submittedName>
</protein>
<dbReference type="InParanoid" id="A0A0G4FEB4"/>
<evidence type="ECO:0000313" key="2">
    <source>
        <dbReference type="EMBL" id="CEM11524.1"/>
    </source>
</evidence>
<name>A0A0G4FEB4_VITBC</name>
<feature type="compositionally biased region" description="Acidic residues" evidence="1">
    <location>
        <begin position="27"/>
        <end position="43"/>
    </location>
</feature>
<evidence type="ECO:0000313" key="3">
    <source>
        <dbReference type="Proteomes" id="UP000041254"/>
    </source>
</evidence>
<feature type="region of interest" description="Disordered" evidence="1">
    <location>
        <begin position="1"/>
        <end position="81"/>
    </location>
</feature>
<dbReference type="VEuPathDB" id="CryptoDB:Vbra_1584"/>
<gene>
    <name evidence="2" type="ORF">Vbra_1584</name>
</gene>
<evidence type="ECO:0000256" key="1">
    <source>
        <dbReference type="SAM" id="MobiDB-lite"/>
    </source>
</evidence>
<dbReference type="Proteomes" id="UP000041254">
    <property type="component" value="Unassembled WGS sequence"/>
</dbReference>
<keyword evidence="3" id="KW-1185">Reference proteome</keyword>
<reference evidence="2 3" key="1">
    <citation type="submission" date="2014-11" db="EMBL/GenBank/DDBJ databases">
        <authorList>
            <person name="Zhu J."/>
            <person name="Qi W."/>
            <person name="Song R."/>
        </authorList>
    </citation>
    <scope>NUCLEOTIDE SEQUENCE [LARGE SCALE GENOMIC DNA]</scope>
</reference>
<organism evidence="2 3">
    <name type="scientific">Vitrella brassicaformis (strain CCMP3155)</name>
    <dbReference type="NCBI Taxonomy" id="1169540"/>
    <lineage>
        <taxon>Eukaryota</taxon>
        <taxon>Sar</taxon>
        <taxon>Alveolata</taxon>
        <taxon>Colpodellida</taxon>
        <taxon>Vitrellaceae</taxon>
        <taxon>Vitrella</taxon>
    </lineage>
</organism>
<proteinExistence type="predicted"/>
<sequence length="187" mass="20188">MSGEATEEERVPPSGGEGTEERPQDQQDTEMTEPGEATEEPPVVEDSNGDATDTVQEGLGLGSDEPMPSHNGAPEGRGRWTKERVNMIGQALTGSTAAIKKKHAGVGGEGLTLYLVHQRDLSDLVCVDDDGEKNLDNREKDGYIYIATFGGVRVRRRGDDAPCEPLLIDVYVEIAGGRVREYLESTS</sequence>
<dbReference type="AlphaFoldDB" id="A0A0G4FEB4"/>